<name>A0ABS4PKZ9_9PSEU</name>
<dbReference type="InterPro" id="IPR036388">
    <property type="entry name" value="WH-like_DNA-bd_sf"/>
</dbReference>
<dbReference type="EMBL" id="JAGGMS010000001">
    <property type="protein sequence ID" value="MBP2179291.1"/>
    <property type="molecule type" value="Genomic_DNA"/>
</dbReference>
<keyword evidence="3" id="KW-1185">Reference proteome</keyword>
<dbReference type="PANTHER" id="PTHR43252:SF2">
    <property type="entry name" value="TRANSCRIPTION REGULATOR, PADR-LIKE FAMILY"/>
    <property type="match status" value="1"/>
</dbReference>
<dbReference type="RefSeq" id="WP_308158643.1">
    <property type="nucleotide sequence ID" value="NZ_JAGGMS010000001.1"/>
</dbReference>
<evidence type="ECO:0000259" key="1">
    <source>
        <dbReference type="Pfam" id="PF03551"/>
    </source>
</evidence>
<dbReference type="Proteomes" id="UP000741013">
    <property type="component" value="Unassembled WGS sequence"/>
</dbReference>
<keyword evidence="2" id="KW-0238">DNA-binding</keyword>
<accession>A0ABS4PKZ9</accession>
<feature type="domain" description="Transcription regulator PadR N-terminal" evidence="1">
    <location>
        <begin position="12"/>
        <end position="86"/>
    </location>
</feature>
<sequence>MRARRTPLNLAVLSLLNEQPRHPYELQSLIKERHIADVVRMRGGSLYDAIARLVTLGFIEVSGTTRDGARPERTVYAITDEGRTELFASLREYVGERAEEYPVFSAGLAHIGQLSRAEAEELLRRRESSLAELTETWANGLRDALASGLPRAVLLEVEYAQAMRRAELAWLRKVLEDMPEMDWTGGCA</sequence>
<evidence type="ECO:0000313" key="3">
    <source>
        <dbReference type="Proteomes" id="UP000741013"/>
    </source>
</evidence>
<reference evidence="2 3" key="1">
    <citation type="submission" date="2021-03" db="EMBL/GenBank/DDBJ databases">
        <title>Sequencing the genomes of 1000 actinobacteria strains.</title>
        <authorList>
            <person name="Klenk H.-P."/>
        </authorList>
    </citation>
    <scope>NUCLEOTIDE SEQUENCE [LARGE SCALE GENOMIC DNA]</scope>
    <source>
        <strain evidence="2 3">DSM 45510</strain>
    </source>
</reference>
<gene>
    <name evidence="2" type="ORF">JOM49_000817</name>
</gene>
<dbReference type="Pfam" id="PF03551">
    <property type="entry name" value="PadR"/>
    <property type="match status" value="1"/>
</dbReference>
<dbReference type="GO" id="GO:0003677">
    <property type="term" value="F:DNA binding"/>
    <property type="evidence" value="ECO:0007669"/>
    <property type="project" value="UniProtKB-KW"/>
</dbReference>
<dbReference type="SUPFAM" id="SSF46785">
    <property type="entry name" value="Winged helix' DNA-binding domain"/>
    <property type="match status" value="1"/>
</dbReference>
<protein>
    <submittedName>
        <fullName evidence="2">DNA-binding PadR family transcriptional regulator</fullName>
    </submittedName>
</protein>
<dbReference type="Gene3D" id="1.10.10.10">
    <property type="entry name" value="Winged helix-like DNA-binding domain superfamily/Winged helix DNA-binding domain"/>
    <property type="match status" value="1"/>
</dbReference>
<organism evidence="2 3">
    <name type="scientific">Amycolatopsis magusensis</name>
    <dbReference type="NCBI Taxonomy" id="882444"/>
    <lineage>
        <taxon>Bacteria</taxon>
        <taxon>Bacillati</taxon>
        <taxon>Actinomycetota</taxon>
        <taxon>Actinomycetes</taxon>
        <taxon>Pseudonocardiales</taxon>
        <taxon>Pseudonocardiaceae</taxon>
        <taxon>Amycolatopsis</taxon>
    </lineage>
</organism>
<dbReference type="InterPro" id="IPR036390">
    <property type="entry name" value="WH_DNA-bd_sf"/>
</dbReference>
<evidence type="ECO:0000313" key="2">
    <source>
        <dbReference type="EMBL" id="MBP2179291.1"/>
    </source>
</evidence>
<comment type="caution">
    <text evidence="2">The sequence shown here is derived from an EMBL/GenBank/DDBJ whole genome shotgun (WGS) entry which is preliminary data.</text>
</comment>
<proteinExistence type="predicted"/>
<dbReference type="PANTHER" id="PTHR43252">
    <property type="entry name" value="TRANSCRIPTIONAL REGULATOR YQJI"/>
    <property type="match status" value="1"/>
</dbReference>
<dbReference type="InterPro" id="IPR005149">
    <property type="entry name" value="Tscrpt_reg_PadR_N"/>
</dbReference>